<protein>
    <submittedName>
        <fullName evidence="4">Clavaminate synthase-like protein</fullName>
    </submittedName>
</protein>
<gene>
    <name evidence="4" type="ORF">DM02DRAFT_604375</name>
</gene>
<dbReference type="PRINTS" id="PR00682">
    <property type="entry name" value="IPNSYNTHASE"/>
</dbReference>
<sequence length="345" mass="38397">MIVNGDANHSSFSIPTIDISPYLRDPTGIAAQHVVDSIRDALRSTGFFQLLGHGVPRKIQLSAFDASKRFFGLPMEVKTKYAASLESGWKGYEILAGQSYKSNMLGDLKEGVSLAMDLPMGHPLRGVRGRFLTSLTVWPDEPNLPMDEFRKPIEAYCDALSQLCGTVMDLIAATLPYGATVFNEMKIDAACPLRLLHYPPMPPGVDESEQHGASAHTDFSAITLLLQDENAGLEVFNHDEGTWHTVEPNPDAYVVNLGDMMTKLLGDRYRSALHRVINRAPTDRYSIVYFFDGNRDFKLQPLDRDSPAAADDQAQYLTCEQYMFDRIRSSYATHNKHDLSLSSTS</sequence>
<dbReference type="InterPro" id="IPR050231">
    <property type="entry name" value="Iron_ascorbate_oxido_reductase"/>
</dbReference>
<dbReference type="OrthoDB" id="288590at2759"/>
<dbReference type="GO" id="GO:0046872">
    <property type="term" value="F:metal ion binding"/>
    <property type="evidence" value="ECO:0007669"/>
    <property type="project" value="UniProtKB-KW"/>
</dbReference>
<dbReference type="SUPFAM" id="SSF51197">
    <property type="entry name" value="Clavaminate synthase-like"/>
    <property type="match status" value="1"/>
</dbReference>
<dbReference type="PROSITE" id="PS51471">
    <property type="entry name" value="FE2OG_OXY"/>
    <property type="match status" value="1"/>
</dbReference>
<dbReference type="Pfam" id="PF14226">
    <property type="entry name" value="DIOX_N"/>
    <property type="match status" value="1"/>
</dbReference>
<dbReference type="InterPro" id="IPR027443">
    <property type="entry name" value="IPNS-like_sf"/>
</dbReference>
<name>A0A2V1D566_9PLEO</name>
<dbReference type="GO" id="GO:0044283">
    <property type="term" value="P:small molecule biosynthetic process"/>
    <property type="evidence" value="ECO:0007669"/>
    <property type="project" value="UniProtKB-ARBA"/>
</dbReference>
<dbReference type="EMBL" id="KZ805613">
    <property type="protein sequence ID" value="PVH93132.1"/>
    <property type="molecule type" value="Genomic_DNA"/>
</dbReference>
<dbReference type="InterPro" id="IPR044861">
    <property type="entry name" value="IPNS-like_FE2OG_OXY"/>
</dbReference>
<keyword evidence="2" id="KW-0479">Metal-binding</keyword>
<evidence type="ECO:0000256" key="1">
    <source>
        <dbReference type="ARBA" id="ARBA00008056"/>
    </source>
</evidence>
<keyword evidence="2" id="KW-0560">Oxidoreductase</keyword>
<dbReference type="Proteomes" id="UP000244855">
    <property type="component" value="Unassembled WGS sequence"/>
</dbReference>
<dbReference type="AlphaFoldDB" id="A0A2V1D566"/>
<keyword evidence="2" id="KW-0408">Iron</keyword>
<reference evidence="4 5" key="1">
    <citation type="journal article" date="2018" name="Sci. Rep.">
        <title>Comparative genomics provides insights into the lifestyle and reveals functional heterogeneity of dark septate endophytic fungi.</title>
        <authorList>
            <person name="Knapp D.G."/>
            <person name="Nemeth J.B."/>
            <person name="Barry K."/>
            <person name="Hainaut M."/>
            <person name="Henrissat B."/>
            <person name="Johnson J."/>
            <person name="Kuo A."/>
            <person name="Lim J.H.P."/>
            <person name="Lipzen A."/>
            <person name="Nolan M."/>
            <person name="Ohm R.A."/>
            <person name="Tamas L."/>
            <person name="Grigoriev I.V."/>
            <person name="Spatafora J.W."/>
            <person name="Nagy L.G."/>
            <person name="Kovacs G.M."/>
        </authorList>
    </citation>
    <scope>NUCLEOTIDE SEQUENCE [LARGE SCALE GENOMIC DNA]</scope>
    <source>
        <strain evidence="4 5">DSE2036</strain>
    </source>
</reference>
<dbReference type="STRING" id="97972.A0A2V1D566"/>
<dbReference type="InterPro" id="IPR026992">
    <property type="entry name" value="DIOX_N"/>
</dbReference>
<comment type="similarity">
    <text evidence="1 2">Belongs to the iron/ascorbate-dependent oxidoreductase family.</text>
</comment>
<evidence type="ECO:0000313" key="5">
    <source>
        <dbReference type="Proteomes" id="UP000244855"/>
    </source>
</evidence>
<organism evidence="4 5">
    <name type="scientific">Periconia macrospinosa</name>
    <dbReference type="NCBI Taxonomy" id="97972"/>
    <lineage>
        <taxon>Eukaryota</taxon>
        <taxon>Fungi</taxon>
        <taxon>Dikarya</taxon>
        <taxon>Ascomycota</taxon>
        <taxon>Pezizomycotina</taxon>
        <taxon>Dothideomycetes</taxon>
        <taxon>Pleosporomycetidae</taxon>
        <taxon>Pleosporales</taxon>
        <taxon>Massarineae</taxon>
        <taxon>Periconiaceae</taxon>
        <taxon>Periconia</taxon>
    </lineage>
</organism>
<dbReference type="Gene3D" id="2.60.120.330">
    <property type="entry name" value="B-lactam Antibiotic, Isopenicillin N Synthase, Chain"/>
    <property type="match status" value="1"/>
</dbReference>
<accession>A0A2V1D566</accession>
<keyword evidence="5" id="KW-1185">Reference proteome</keyword>
<evidence type="ECO:0000313" key="4">
    <source>
        <dbReference type="EMBL" id="PVH93132.1"/>
    </source>
</evidence>
<evidence type="ECO:0000256" key="2">
    <source>
        <dbReference type="RuleBase" id="RU003682"/>
    </source>
</evidence>
<dbReference type="PANTHER" id="PTHR47990">
    <property type="entry name" value="2-OXOGLUTARATE (2OG) AND FE(II)-DEPENDENT OXYGENASE SUPERFAMILY PROTEIN-RELATED"/>
    <property type="match status" value="1"/>
</dbReference>
<feature type="domain" description="Fe2OG dioxygenase" evidence="3">
    <location>
        <begin position="188"/>
        <end position="293"/>
    </location>
</feature>
<dbReference type="Pfam" id="PF03171">
    <property type="entry name" value="2OG-FeII_Oxy"/>
    <property type="match status" value="1"/>
</dbReference>
<dbReference type="GO" id="GO:0016491">
    <property type="term" value="F:oxidoreductase activity"/>
    <property type="evidence" value="ECO:0007669"/>
    <property type="project" value="UniProtKB-KW"/>
</dbReference>
<evidence type="ECO:0000259" key="3">
    <source>
        <dbReference type="PROSITE" id="PS51471"/>
    </source>
</evidence>
<proteinExistence type="inferred from homology"/>
<dbReference type="InterPro" id="IPR005123">
    <property type="entry name" value="Oxoglu/Fe-dep_dioxygenase_dom"/>
</dbReference>